<feature type="compositionally biased region" description="Low complexity" evidence="1">
    <location>
        <begin position="414"/>
        <end position="424"/>
    </location>
</feature>
<dbReference type="eggNOG" id="ENOG502TDYS">
    <property type="taxonomic scope" value="Eukaryota"/>
</dbReference>
<gene>
    <name evidence="3" type="primary">Dwil\GK21913</name>
    <name evidence="3" type="ORF">Dwil_GK21913</name>
</gene>
<reference evidence="3 4" key="1">
    <citation type="journal article" date="2007" name="Nature">
        <title>Evolution of genes and genomes on the Drosophila phylogeny.</title>
        <authorList>
            <consortium name="Drosophila 12 Genomes Consortium"/>
            <person name="Clark A.G."/>
            <person name="Eisen M.B."/>
            <person name="Smith D.R."/>
            <person name="Bergman C.M."/>
            <person name="Oliver B."/>
            <person name="Markow T.A."/>
            <person name="Kaufman T.C."/>
            <person name="Kellis M."/>
            <person name="Gelbart W."/>
            <person name="Iyer V.N."/>
            <person name="Pollard D.A."/>
            <person name="Sackton T.B."/>
            <person name="Larracuente A.M."/>
            <person name="Singh N.D."/>
            <person name="Abad J.P."/>
            <person name="Abt D.N."/>
            <person name="Adryan B."/>
            <person name="Aguade M."/>
            <person name="Akashi H."/>
            <person name="Anderson W.W."/>
            <person name="Aquadro C.F."/>
            <person name="Ardell D.H."/>
            <person name="Arguello R."/>
            <person name="Artieri C.G."/>
            <person name="Barbash D.A."/>
            <person name="Barker D."/>
            <person name="Barsanti P."/>
            <person name="Batterham P."/>
            <person name="Batzoglou S."/>
            <person name="Begun D."/>
            <person name="Bhutkar A."/>
            <person name="Blanco E."/>
            <person name="Bosak S.A."/>
            <person name="Bradley R.K."/>
            <person name="Brand A.D."/>
            <person name="Brent M.R."/>
            <person name="Brooks A.N."/>
            <person name="Brown R.H."/>
            <person name="Butlin R.K."/>
            <person name="Caggese C."/>
            <person name="Calvi B.R."/>
            <person name="Bernardo de Carvalho A."/>
            <person name="Caspi A."/>
            <person name="Castrezana S."/>
            <person name="Celniker S.E."/>
            <person name="Chang J.L."/>
            <person name="Chapple C."/>
            <person name="Chatterji S."/>
            <person name="Chinwalla A."/>
            <person name="Civetta A."/>
            <person name="Clifton S.W."/>
            <person name="Comeron J.M."/>
            <person name="Costello J.C."/>
            <person name="Coyne J.A."/>
            <person name="Daub J."/>
            <person name="David R.G."/>
            <person name="Delcher A.L."/>
            <person name="Delehaunty K."/>
            <person name="Do C.B."/>
            <person name="Ebling H."/>
            <person name="Edwards K."/>
            <person name="Eickbush T."/>
            <person name="Evans J.D."/>
            <person name="Filipski A."/>
            <person name="Findeiss S."/>
            <person name="Freyhult E."/>
            <person name="Fulton L."/>
            <person name="Fulton R."/>
            <person name="Garcia A.C."/>
            <person name="Gardiner A."/>
            <person name="Garfield D.A."/>
            <person name="Garvin B.E."/>
            <person name="Gibson G."/>
            <person name="Gilbert D."/>
            <person name="Gnerre S."/>
            <person name="Godfrey J."/>
            <person name="Good R."/>
            <person name="Gotea V."/>
            <person name="Gravely B."/>
            <person name="Greenberg A.J."/>
            <person name="Griffiths-Jones S."/>
            <person name="Gross S."/>
            <person name="Guigo R."/>
            <person name="Gustafson E.A."/>
            <person name="Haerty W."/>
            <person name="Hahn M.W."/>
            <person name="Halligan D.L."/>
            <person name="Halpern A.L."/>
            <person name="Halter G.M."/>
            <person name="Han M.V."/>
            <person name="Heger A."/>
            <person name="Hillier L."/>
            <person name="Hinrichs A.S."/>
            <person name="Holmes I."/>
            <person name="Hoskins R.A."/>
            <person name="Hubisz M.J."/>
            <person name="Hultmark D."/>
            <person name="Huntley M.A."/>
            <person name="Jaffe D.B."/>
            <person name="Jagadeeshan S."/>
            <person name="Jeck W.R."/>
            <person name="Johnson J."/>
            <person name="Jones C.D."/>
            <person name="Jordan W.C."/>
            <person name="Karpen G.H."/>
            <person name="Kataoka E."/>
            <person name="Keightley P.D."/>
            <person name="Kheradpour P."/>
            <person name="Kirkness E.F."/>
            <person name="Koerich L.B."/>
            <person name="Kristiansen K."/>
            <person name="Kudrna D."/>
            <person name="Kulathinal R.J."/>
            <person name="Kumar S."/>
            <person name="Kwok R."/>
            <person name="Lander E."/>
            <person name="Langley C.H."/>
            <person name="Lapoint R."/>
            <person name="Lazzaro B.P."/>
            <person name="Lee S.J."/>
            <person name="Levesque L."/>
            <person name="Li R."/>
            <person name="Lin C.F."/>
            <person name="Lin M.F."/>
            <person name="Lindblad-Toh K."/>
            <person name="Llopart A."/>
            <person name="Long M."/>
            <person name="Low L."/>
            <person name="Lozovsky E."/>
            <person name="Lu J."/>
            <person name="Luo M."/>
            <person name="Machado C.A."/>
            <person name="Makalowski W."/>
            <person name="Marzo M."/>
            <person name="Matsuda M."/>
            <person name="Matzkin L."/>
            <person name="McAllister B."/>
            <person name="McBride C.S."/>
            <person name="McKernan B."/>
            <person name="McKernan K."/>
            <person name="Mendez-Lago M."/>
            <person name="Minx P."/>
            <person name="Mollenhauer M.U."/>
            <person name="Montooth K."/>
            <person name="Mount S.M."/>
            <person name="Mu X."/>
            <person name="Myers E."/>
            <person name="Negre B."/>
            <person name="Newfeld S."/>
            <person name="Nielsen R."/>
            <person name="Noor M.A."/>
            <person name="O'Grady P."/>
            <person name="Pachter L."/>
            <person name="Papaceit M."/>
            <person name="Parisi M.J."/>
            <person name="Parisi M."/>
            <person name="Parts L."/>
            <person name="Pedersen J.S."/>
            <person name="Pesole G."/>
            <person name="Phillippy A.M."/>
            <person name="Ponting C.P."/>
            <person name="Pop M."/>
            <person name="Porcelli D."/>
            <person name="Powell J.R."/>
            <person name="Prohaska S."/>
            <person name="Pruitt K."/>
            <person name="Puig M."/>
            <person name="Quesneville H."/>
            <person name="Ram K.R."/>
            <person name="Rand D."/>
            <person name="Rasmussen M.D."/>
            <person name="Reed L.K."/>
            <person name="Reenan R."/>
            <person name="Reily A."/>
            <person name="Remington K.A."/>
            <person name="Rieger T.T."/>
            <person name="Ritchie M.G."/>
            <person name="Robin C."/>
            <person name="Rogers Y.H."/>
            <person name="Rohde C."/>
            <person name="Rozas J."/>
            <person name="Rubenfield M.J."/>
            <person name="Ruiz A."/>
            <person name="Russo S."/>
            <person name="Salzberg S.L."/>
            <person name="Sanchez-Gracia A."/>
            <person name="Saranga D.J."/>
            <person name="Sato H."/>
            <person name="Schaeffer S.W."/>
            <person name="Schatz M.C."/>
            <person name="Schlenke T."/>
            <person name="Schwartz R."/>
            <person name="Segarra C."/>
            <person name="Singh R.S."/>
            <person name="Sirot L."/>
            <person name="Sirota M."/>
            <person name="Sisneros N.B."/>
            <person name="Smith C.D."/>
            <person name="Smith T.F."/>
            <person name="Spieth J."/>
            <person name="Stage D.E."/>
            <person name="Stark A."/>
            <person name="Stephan W."/>
            <person name="Strausberg R.L."/>
            <person name="Strempel S."/>
            <person name="Sturgill D."/>
            <person name="Sutton G."/>
            <person name="Sutton G.G."/>
            <person name="Tao W."/>
            <person name="Teichmann S."/>
            <person name="Tobari Y.N."/>
            <person name="Tomimura Y."/>
            <person name="Tsolas J.M."/>
            <person name="Valente V.L."/>
            <person name="Venter E."/>
            <person name="Venter J.C."/>
            <person name="Vicario S."/>
            <person name="Vieira F.G."/>
            <person name="Vilella A.J."/>
            <person name="Villasante A."/>
            <person name="Walenz B."/>
            <person name="Wang J."/>
            <person name="Wasserman M."/>
            <person name="Watts T."/>
            <person name="Wilson D."/>
            <person name="Wilson R.K."/>
            <person name="Wing R.A."/>
            <person name="Wolfner M.F."/>
            <person name="Wong A."/>
            <person name="Wong G.K."/>
            <person name="Wu C.I."/>
            <person name="Wu G."/>
            <person name="Yamamoto D."/>
            <person name="Yang H.P."/>
            <person name="Yang S.P."/>
            <person name="Yorke J.A."/>
            <person name="Yoshida K."/>
            <person name="Zdobnov E."/>
            <person name="Zhang P."/>
            <person name="Zhang Y."/>
            <person name="Zimin A.V."/>
            <person name="Baldwin J."/>
            <person name="Abdouelleil A."/>
            <person name="Abdulkadir J."/>
            <person name="Abebe A."/>
            <person name="Abera B."/>
            <person name="Abreu J."/>
            <person name="Acer S.C."/>
            <person name="Aftuck L."/>
            <person name="Alexander A."/>
            <person name="An P."/>
            <person name="Anderson E."/>
            <person name="Anderson S."/>
            <person name="Arachi H."/>
            <person name="Azer M."/>
            <person name="Bachantsang P."/>
            <person name="Barry A."/>
            <person name="Bayul T."/>
            <person name="Berlin A."/>
            <person name="Bessette D."/>
            <person name="Bloom T."/>
            <person name="Blye J."/>
            <person name="Boguslavskiy L."/>
            <person name="Bonnet C."/>
            <person name="Boukhgalter B."/>
            <person name="Bourzgui I."/>
            <person name="Brown A."/>
            <person name="Cahill P."/>
            <person name="Channer S."/>
            <person name="Cheshatsang Y."/>
            <person name="Chuda L."/>
            <person name="Citroen M."/>
            <person name="Collymore A."/>
            <person name="Cooke P."/>
            <person name="Costello M."/>
            <person name="D'Aco K."/>
            <person name="Daza R."/>
            <person name="De Haan G."/>
            <person name="DeGray S."/>
            <person name="DeMaso C."/>
            <person name="Dhargay N."/>
            <person name="Dooley K."/>
            <person name="Dooley E."/>
            <person name="Doricent M."/>
            <person name="Dorje P."/>
            <person name="Dorjee K."/>
            <person name="Dupes A."/>
            <person name="Elong R."/>
            <person name="Falk J."/>
            <person name="Farina A."/>
            <person name="Faro S."/>
            <person name="Ferguson D."/>
            <person name="Fisher S."/>
            <person name="Foley C.D."/>
            <person name="Franke A."/>
            <person name="Friedrich D."/>
            <person name="Gadbois L."/>
            <person name="Gearin G."/>
            <person name="Gearin C.R."/>
            <person name="Giannoukos G."/>
            <person name="Goode T."/>
            <person name="Graham J."/>
            <person name="Grandbois E."/>
            <person name="Grewal S."/>
            <person name="Gyaltsen K."/>
            <person name="Hafez N."/>
            <person name="Hagos B."/>
            <person name="Hall J."/>
            <person name="Henson C."/>
            <person name="Hollinger A."/>
            <person name="Honan T."/>
            <person name="Huard M.D."/>
            <person name="Hughes L."/>
            <person name="Hurhula B."/>
            <person name="Husby M.E."/>
            <person name="Kamat A."/>
            <person name="Kanga B."/>
            <person name="Kashin S."/>
            <person name="Khazanovich D."/>
            <person name="Kisner P."/>
            <person name="Lance K."/>
            <person name="Lara M."/>
            <person name="Lee W."/>
            <person name="Lennon N."/>
            <person name="Letendre F."/>
            <person name="LeVine R."/>
            <person name="Lipovsky A."/>
            <person name="Liu X."/>
            <person name="Liu J."/>
            <person name="Liu S."/>
            <person name="Lokyitsang T."/>
            <person name="Lokyitsang Y."/>
            <person name="Lubonja R."/>
            <person name="Lui A."/>
            <person name="MacDonald P."/>
            <person name="Magnisalis V."/>
            <person name="Maru K."/>
            <person name="Matthews C."/>
            <person name="McCusker W."/>
            <person name="McDonough S."/>
            <person name="Mehta T."/>
            <person name="Meldrim J."/>
            <person name="Meneus L."/>
            <person name="Mihai O."/>
            <person name="Mihalev A."/>
            <person name="Mihova T."/>
            <person name="Mittelman R."/>
            <person name="Mlenga V."/>
            <person name="Montmayeur A."/>
            <person name="Mulrain L."/>
            <person name="Navidi A."/>
            <person name="Naylor J."/>
            <person name="Negash T."/>
            <person name="Nguyen T."/>
            <person name="Nguyen N."/>
            <person name="Nicol R."/>
            <person name="Norbu C."/>
            <person name="Norbu N."/>
            <person name="Novod N."/>
            <person name="O'Neill B."/>
            <person name="Osman S."/>
            <person name="Markiewicz E."/>
            <person name="Oyono O.L."/>
            <person name="Patti C."/>
            <person name="Phunkhang P."/>
            <person name="Pierre F."/>
            <person name="Priest M."/>
            <person name="Raghuraman S."/>
            <person name="Rege F."/>
            <person name="Reyes R."/>
            <person name="Rise C."/>
            <person name="Rogov P."/>
            <person name="Ross K."/>
            <person name="Ryan E."/>
            <person name="Settipalli S."/>
            <person name="Shea T."/>
            <person name="Sherpa N."/>
            <person name="Shi L."/>
            <person name="Shih D."/>
            <person name="Sparrow T."/>
            <person name="Spaulding J."/>
            <person name="Stalker J."/>
            <person name="Stange-Thomann N."/>
            <person name="Stavropoulos S."/>
            <person name="Stone C."/>
            <person name="Strader C."/>
            <person name="Tesfaye S."/>
            <person name="Thomson T."/>
            <person name="Thoulutsang Y."/>
            <person name="Thoulutsang D."/>
            <person name="Topham K."/>
            <person name="Topping I."/>
            <person name="Tsamla T."/>
            <person name="Vassiliev H."/>
            <person name="Vo A."/>
            <person name="Wangchuk T."/>
            <person name="Wangdi T."/>
            <person name="Weiand M."/>
            <person name="Wilkinson J."/>
            <person name="Wilson A."/>
            <person name="Yadav S."/>
            <person name="Young G."/>
            <person name="Yu Q."/>
            <person name="Zembek L."/>
            <person name="Zhong D."/>
            <person name="Zimmer A."/>
            <person name="Zwirko Z."/>
            <person name="Jaffe D.B."/>
            <person name="Alvarez P."/>
            <person name="Brockman W."/>
            <person name="Butler J."/>
            <person name="Chin C."/>
            <person name="Gnerre S."/>
            <person name="Grabherr M."/>
            <person name="Kleber M."/>
            <person name="Mauceli E."/>
            <person name="MacCallum I."/>
        </authorList>
    </citation>
    <scope>NUCLEOTIDE SEQUENCE [LARGE SCALE GENOMIC DNA]</scope>
    <source>
        <strain evidence="4">Tucson 14030-0811.24</strain>
    </source>
</reference>
<dbReference type="Proteomes" id="UP000007798">
    <property type="component" value="Unassembled WGS sequence"/>
</dbReference>
<feature type="region of interest" description="Disordered" evidence="1">
    <location>
        <begin position="71"/>
        <end position="112"/>
    </location>
</feature>
<dbReference type="KEGG" id="dwi:6639928"/>
<accession>B4MQP2</accession>
<feature type="compositionally biased region" description="Polar residues" evidence="1">
    <location>
        <begin position="73"/>
        <end position="82"/>
    </location>
</feature>
<feature type="compositionally biased region" description="Basic and acidic residues" evidence="1">
    <location>
        <begin position="129"/>
        <end position="141"/>
    </location>
</feature>
<dbReference type="EMBL" id="CH963849">
    <property type="protein sequence ID" value="EDW74431.1"/>
    <property type="molecule type" value="Genomic_DNA"/>
</dbReference>
<dbReference type="PhylomeDB" id="B4MQP2"/>
<organism evidence="4">
    <name type="scientific">Drosophila willistoni</name>
    <name type="common">Fruit fly</name>
    <dbReference type="NCBI Taxonomy" id="7260"/>
    <lineage>
        <taxon>Eukaryota</taxon>
        <taxon>Metazoa</taxon>
        <taxon>Ecdysozoa</taxon>
        <taxon>Arthropoda</taxon>
        <taxon>Hexapoda</taxon>
        <taxon>Insecta</taxon>
        <taxon>Pterygota</taxon>
        <taxon>Neoptera</taxon>
        <taxon>Endopterygota</taxon>
        <taxon>Diptera</taxon>
        <taxon>Brachycera</taxon>
        <taxon>Muscomorpha</taxon>
        <taxon>Ephydroidea</taxon>
        <taxon>Drosophilidae</taxon>
        <taxon>Drosophila</taxon>
        <taxon>Sophophora</taxon>
    </lineage>
</organism>
<dbReference type="OrthoDB" id="8029146at2759"/>
<evidence type="ECO:0000313" key="3">
    <source>
        <dbReference type="EMBL" id="EDW74431.1"/>
    </source>
</evidence>
<feature type="region of interest" description="Disordered" evidence="1">
    <location>
        <begin position="410"/>
        <end position="448"/>
    </location>
</feature>
<evidence type="ECO:0000256" key="2">
    <source>
        <dbReference type="SAM" id="SignalP"/>
    </source>
</evidence>
<protein>
    <submittedName>
        <fullName evidence="3">GK21913</fullName>
    </submittedName>
</protein>
<feature type="signal peptide" evidence="2">
    <location>
        <begin position="1"/>
        <end position="18"/>
    </location>
</feature>
<dbReference type="OMA" id="PYDTTMP"/>
<dbReference type="AlphaFoldDB" id="B4MQP2"/>
<proteinExistence type="predicted"/>
<evidence type="ECO:0000256" key="1">
    <source>
        <dbReference type="SAM" id="MobiDB-lite"/>
    </source>
</evidence>
<feature type="compositionally biased region" description="Basic and acidic residues" evidence="1">
    <location>
        <begin position="161"/>
        <end position="170"/>
    </location>
</feature>
<sequence length="469" mass="51931">MLAEIRMLLLLLSPMVMAQQLPGPGLRPRGRIRISDMQLPPGPAPAPAMNWPSFGALPATSTVHTHIPLLREPQSSTSNTPKAGQDAVVYGNWKPDHPQRPEEDDEKDMQRPKERVYGRLEAMLMGMHTDEIDQQPRRSSEEEMEAGKTSFAPSSYHNSQSRRDSFERSPEITPGHGPHGRRRISNNPSTTQFEVLKMNATDPLMKAMANQINESVETTTIGTNYRKHQSSSTDDNWMPLPYPYPSRSYDNTLALPGPSVDSTSFPAAAPTIQVTQSTAAVSLNWPKDFLDNSSVSTEPVDSDKSMYPNIDRRDENAAEMHYDDEDSLNSAQMHSELSIPETIVPQLPLNITRVGIPYEERNSAEEPTICVPLTVSETSLSSDSSLPLVVEVERVYCFPLPKVEVRTGSVKQITHTPTTSSSPSEMDMEVTPKEQTTPAADATAAGSQRTPNPVHLFFLALFISILCRK</sequence>
<feature type="chain" id="PRO_5002815563" evidence="2">
    <location>
        <begin position="19"/>
        <end position="469"/>
    </location>
</feature>
<feature type="region of interest" description="Disordered" evidence="1">
    <location>
        <begin position="129"/>
        <end position="189"/>
    </location>
</feature>
<keyword evidence="4" id="KW-1185">Reference proteome</keyword>
<evidence type="ECO:0000313" key="4">
    <source>
        <dbReference type="Proteomes" id="UP000007798"/>
    </source>
</evidence>
<name>B4MQP2_DROWI</name>
<keyword evidence="2" id="KW-0732">Signal</keyword>
<dbReference type="InParanoid" id="B4MQP2"/>
<dbReference type="HOGENOM" id="CLU_588328_0_0_1"/>